<protein>
    <submittedName>
        <fullName evidence="1">Uncharacterized protein</fullName>
    </submittedName>
</protein>
<accession>A0A5J5BHP5</accession>
<sequence length="77" mass="8935">MNKESTNRHQMVANGHLKWERIIHGPLTAETEGINGVVAVWLYQLLKSYLSIWHDDSKICGICEAQYLMIWAKNHEN</sequence>
<dbReference type="Proteomes" id="UP000325577">
    <property type="component" value="Linkage Group LG12"/>
</dbReference>
<gene>
    <name evidence="1" type="ORF">F0562_023846</name>
</gene>
<proteinExistence type="predicted"/>
<evidence type="ECO:0000313" key="2">
    <source>
        <dbReference type="Proteomes" id="UP000325577"/>
    </source>
</evidence>
<reference evidence="1 2" key="1">
    <citation type="submission" date="2019-09" db="EMBL/GenBank/DDBJ databases">
        <title>A chromosome-level genome assembly of the Chinese tupelo Nyssa sinensis.</title>
        <authorList>
            <person name="Yang X."/>
            <person name="Kang M."/>
            <person name="Yang Y."/>
            <person name="Xiong H."/>
            <person name="Wang M."/>
            <person name="Zhang Z."/>
            <person name="Wang Z."/>
            <person name="Wu H."/>
            <person name="Ma T."/>
            <person name="Liu J."/>
            <person name="Xi Z."/>
        </authorList>
    </citation>
    <scope>NUCLEOTIDE SEQUENCE [LARGE SCALE GENOMIC DNA]</scope>
    <source>
        <strain evidence="1">J267</strain>
        <tissue evidence="1">Leaf</tissue>
    </source>
</reference>
<organism evidence="1 2">
    <name type="scientific">Nyssa sinensis</name>
    <dbReference type="NCBI Taxonomy" id="561372"/>
    <lineage>
        <taxon>Eukaryota</taxon>
        <taxon>Viridiplantae</taxon>
        <taxon>Streptophyta</taxon>
        <taxon>Embryophyta</taxon>
        <taxon>Tracheophyta</taxon>
        <taxon>Spermatophyta</taxon>
        <taxon>Magnoliopsida</taxon>
        <taxon>eudicotyledons</taxon>
        <taxon>Gunneridae</taxon>
        <taxon>Pentapetalae</taxon>
        <taxon>asterids</taxon>
        <taxon>Cornales</taxon>
        <taxon>Nyssaceae</taxon>
        <taxon>Nyssa</taxon>
    </lineage>
</organism>
<evidence type="ECO:0000313" key="1">
    <source>
        <dbReference type="EMBL" id="KAA8542655.1"/>
    </source>
</evidence>
<name>A0A5J5BHP5_9ASTE</name>
<dbReference type="EMBL" id="CM018035">
    <property type="protein sequence ID" value="KAA8542655.1"/>
    <property type="molecule type" value="Genomic_DNA"/>
</dbReference>
<keyword evidence="2" id="KW-1185">Reference proteome</keyword>
<dbReference type="AlphaFoldDB" id="A0A5J5BHP5"/>